<name>A0A0K9P6R4_ZOSMR</name>
<dbReference type="GO" id="GO:0045892">
    <property type="term" value="P:negative regulation of DNA-templated transcription"/>
    <property type="evidence" value="ECO:0007669"/>
    <property type="project" value="InterPro"/>
</dbReference>
<feature type="region of interest" description="Disordered" evidence="1">
    <location>
        <begin position="104"/>
        <end position="154"/>
    </location>
</feature>
<organism evidence="2 3">
    <name type="scientific">Zostera marina</name>
    <name type="common">Eelgrass</name>
    <dbReference type="NCBI Taxonomy" id="29655"/>
    <lineage>
        <taxon>Eukaryota</taxon>
        <taxon>Viridiplantae</taxon>
        <taxon>Streptophyta</taxon>
        <taxon>Embryophyta</taxon>
        <taxon>Tracheophyta</taxon>
        <taxon>Spermatophyta</taxon>
        <taxon>Magnoliopsida</taxon>
        <taxon>Liliopsida</taxon>
        <taxon>Zosteraceae</taxon>
        <taxon>Zostera</taxon>
    </lineage>
</organism>
<dbReference type="OMA" id="NETKCAN"/>
<evidence type="ECO:0000313" key="2">
    <source>
        <dbReference type="EMBL" id="KMZ63927.1"/>
    </source>
</evidence>
<reference evidence="3" key="1">
    <citation type="journal article" date="2016" name="Nature">
        <title>The genome of the seagrass Zostera marina reveals angiosperm adaptation to the sea.</title>
        <authorList>
            <person name="Olsen J.L."/>
            <person name="Rouze P."/>
            <person name="Verhelst B."/>
            <person name="Lin Y.-C."/>
            <person name="Bayer T."/>
            <person name="Collen J."/>
            <person name="Dattolo E."/>
            <person name="De Paoli E."/>
            <person name="Dittami S."/>
            <person name="Maumus F."/>
            <person name="Michel G."/>
            <person name="Kersting A."/>
            <person name="Lauritano C."/>
            <person name="Lohaus R."/>
            <person name="Toepel M."/>
            <person name="Tonon T."/>
            <person name="Vanneste K."/>
            <person name="Amirebrahimi M."/>
            <person name="Brakel J."/>
            <person name="Bostroem C."/>
            <person name="Chovatia M."/>
            <person name="Grimwood J."/>
            <person name="Jenkins J.W."/>
            <person name="Jueterbock A."/>
            <person name="Mraz A."/>
            <person name="Stam W.T."/>
            <person name="Tice H."/>
            <person name="Bornberg-Bauer E."/>
            <person name="Green P.J."/>
            <person name="Pearson G.A."/>
            <person name="Procaccini G."/>
            <person name="Duarte C.M."/>
            <person name="Schmutz J."/>
            <person name="Reusch T.B.H."/>
            <person name="Van de Peer Y."/>
        </authorList>
    </citation>
    <scope>NUCLEOTIDE SEQUENCE [LARGE SCALE GENOMIC DNA]</scope>
    <source>
        <strain evidence="3">cv. Finnish</strain>
    </source>
</reference>
<gene>
    <name evidence="2" type="ORF">ZOSMA_38G00350</name>
</gene>
<dbReference type="OrthoDB" id="1926212at2759"/>
<accession>A0A0K9P6R4</accession>
<dbReference type="AlphaFoldDB" id="A0A0K9P6R4"/>
<keyword evidence="3" id="KW-1185">Reference proteome</keyword>
<sequence length="450" mass="50980">MRRLGEYWCKRLHPKYVCEKVFRQIPLRESLKRARRRNHDFFITKNKTTLLQAADLVGQKIQYDCPGFLQNKRQHRMAGLAAIEIAQKASKIWRSLQVEWRHSIKGTNKNSKKSKRKERLNLSSQNRGSPGCSARNSSETSTSYGFSEDRSSSSSQSKCWQDIYNVAVKWRQISEPCDPVVWINKLSEEFNSGFGSHTPMLLGQSKVVRYFSNHDRALDIAKTNINETKCANNSQGVVIDLSDPGKLQKIMNAGSCSDLYSIVGEDFWVATICCSLAFEGKRLEGTRITIQETDKKGFDFAIRTPCTPSRWEDYDAEVTEAWKTLCDRYCGETYGSTNLDTLQNVIDAVLRITYYWYNFMPLAKGSAVVGYTVLLGLLMAANMDVTGNIPQGCQVDWEAILSSHPDMFLNSVKPWLCPLIKINTSWKDYPDVSSTFTTTGSAIAALSNYD</sequence>
<dbReference type="PANTHER" id="PTHR44749">
    <property type="entry name" value="SUPPRESSOR OF RPS4-RLD 1"/>
    <property type="match status" value="1"/>
</dbReference>
<comment type="caution">
    <text evidence="2">The sequence shown here is derived from an EMBL/GenBank/DDBJ whole genome shotgun (WGS) entry which is preliminary data.</text>
</comment>
<dbReference type="InterPro" id="IPR044650">
    <property type="entry name" value="SRFR1-like"/>
</dbReference>
<evidence type="ECO:0000313" key="3">
    <source>
        <dbReference type="Proteomes" id="UP000036987"/>
    </source>
</evidence>
<proteinExistence type="predicted"/>
<dbReference type="PANTHER" id="PTHR44749:SF1">
    <property type="entry name" value="TETRATRICOPEPTIDE-LIKE HELICAL DOMAIN-CONTAINING PROTEIN"/>
    <property type="match status" value="1"/>
</dbReference>
<dbReference type="STRING" id="29655.A0A0K9P6R4"/>
<dbReference type="Proteomes" id="UP000036987">
    <property type="component" value="Unassembled WGS sequence"/>
</dbReference>
<protein>
    <submittedName>
        <fullName evidence="2">Uncharacterized protein</fullName>
    </submittedName>
</protein>
<evidence type="ECO:0000256" key="1">
    <source>
        <dbReference type="SAM" id="MobiDB-lite"/>
    </source>
</evidence>
<dbReference type="EMBL" id="LFYR01001193">
    <property type="protein sequence ID" value="KMZ63927.1"/>
    <property type="molecule type" value="Genomic_DNA"/>
</dbReference>